<dbReference type="PANTHER" id="PTHR43366">
    <property type="entry name" value="PYRUVATE SYNTHASE SUBUNIT PORC"/>
    <property type="match status" value="1"/>
</dbReference>
<dbReference type="AlphaFoldDB" id="A0A7C4S0T2"/>
<keyword evidence="1" id="KW-0560">Oxidoreductase</keyword>
<dbReference type="EMBL" id="DSZH01000008">
    <property type="protein sequence ID" value="HGU46958.1"/>
    <property type="molecule type" value="Genomic_DNA"/>
</dbReference>
<dbReference type="InterPro" id="IPR019752">
    <property type="entry name" value="Pyrv/ketoisovalerate_OxRed_cat"/>
</dbReference>
<evidence type="ECO:0000313" key="4">
    <source>
        <dbReference type="EMBL" id="HGU46958.1"/>
    </source>
</evidence>
<sequence length="183" mass="20641">MVEIRFHGRGGQGAVIASEILASALFKEGYYCQTFPEFGVERRGAPVQAFLRFDKKPIVIRYKVYHPDHIIILDPVLLNQINVTDGLKPNGTILINTNKEISFFSFPNYKVAVCDATQIALKYRLGTKAAPIVNTAMLGAFVRIHPFVSLDSVLESIKEYVDVKQEENILACREAYEKVRFES</sequence>
<dbReference type="Gene3D" id="3.40.920.10">
    <property type="entry name" value="Pyruvate-ferredoxin oxidoreductase, PFOR, domain III"/>
    <property type="match status" value="1"/>
</dbReference>
<dbReference type="NCBIfam" id="TIGR02175">
    <property type="entry name" value="PorC_KorC"/>
    <property type="match status" value="1"/>
</dbReference>
<gene>
    <name evidence="4" type="ORF">ENT60_00145</name>
    <name evidence="3" type="ORF">ENU28_04255</name>
</gene>
<keyword evidence="4" id="KW-0670">Pyruvate</keyword>
<evidence type="ECO:0000259" key="2">
    <source>
        <dbReference type="Pfam" id="PF01558"/>
    </source>
</evidence>
<protein>
    <submittedName>
        <fullName evidence="4">Pyruvate ferredoxin oxidoreductase</fullName>
    </submittedName>
</protein>
<dbReference type="GO" id="GO:0016625">
    <property type="term" value="F:oxidoreductase activity, acting on the aldehyde or oxo group of donors, iron-sulfur protein as acceptor"/>
    <property type="evidence" value="ECO:0007669"/>
    <property type="project" value="InterPro"/>
</dbReference>
<dbReference type="Pfam" id="PF01558">
    <property type="entry name" value="POR"/>
    <property type="match status" value="1"/>
</dbReference>
<dbReference type="InterPro" id="IPR002869">
    <property type="entry name" value="Pyrv_flavodox_OxRed_cen"/>
</dbReference>
<dbReference type="SUPFAM" id="SSF53323">
    <property type="entry name" value="Pyruvate-ferredoxin oxidoreductase, PFOR, domain III"/>
    <property type="match status" value="1"/>
</dbReference>
<proteinExistence type="predicted"/>
<name>A0A7C4S0T2_UNCW3</name>
<evidence type="ECO:0000256" key="1">
    <source>
        <dbReference type="ARBA" id="ARBA00023002"/>
    </source>
</evidence>
<evidence type="ECO:0000313" key="3">
    <source>
        <dbReference type="EMBL" id="HGQ55657.1"/>
    </source>
</evidence>
<dbReference type="InterPro" id="IPR051626">
    <property type="entry name" value="Oxidoreductase_gamma_subunit"/>
</dbReference>
<dbReference type="InterPro" id="IPR011894">
    <property type="entry name" value="PorC_KorC"/>
</dbReference>
<comment type="caution">
    <text evidence="4">The sequence shown here is derived from an EMBL/GenBank/DDBJ whole genome shotgun (WGS) entry which is preliminary data.</text>
</comment>
<organism evidence="4">
    <name type="scientific">candidate division WOR-3 bacterium</name>
    <dbReference type="NCBI Taxonomy" id="2052148"/>
    <lineage>
        <taxon>Bacteria</taxon>
        <taxon>Bacteria division WOR-3</taxon>
    </lineage>
</organism>
<reference evidence="4" key="1">
    <citation type="journal article" date="2020" name="mSystems">
        <title>Genome- and Community-Level Interaction Insights into Carbon Utilization and Element Cycling Functions of Hydrothermarchaeota in Hydrothermal Sediment.</title>
        <authorList>
            <person name="Zhou Z."/>
            <person name="Liu Y."/>
            <person name="Xu W."/>
            <person name="Pan J."/>
            <person name="Luo Z.H."/>
            <person name="Li M."/>
        </authorList>
    </citation>
    <scope>NUCLEOTIDE SEQUENCE [LARGE SCALE GENOMIC DNA]</scope>
    <source>
        <strain evidence="4">SpSt-594</strain>
        <strain evidence="3">SpSt-655</strain>
    </source>
</reference>
<dbReference type="PANTHER" id="PTHR43366:SF1">
    <property type="entry name" value="PYRUVATE SYNTHASE SUBUNIT PORC"/>
    <property type="match status" value="1"/>
</dbReference>
<dbReference type="EMBL" id="DTBX01000150">
    <property type="protein sequence ID" value="HGQ55657.1"/>
    <property type="molecule type" value="Genomic_DNA"/>
</dbReference>
<accession>A0A7C4S0T2</accession>
<feature type="domain" description="Pyruvate/ketoisovalerate oxidoreductase catalytic" evidence="2">
    <location>
        <begin position="10"/>
        <end position="177"/>
    </location>
</feature>